<dbReference type="AlphaFoldDB" id="A0A165CV33"/>
<protein>
    <submittedName>
        <fullName evidence="2">Uncharacterized protein</fullName>
    </submittedName>
</protein>
<evidence type="ECO:0000313" key="2">
    <source>
        <dbReference type="EMBL" id="KZT51446.1"/>
    </source>
</evidence>
<sequence>MRREAVSGACSWRSPVSCRLRGLGMHCGESGCSIHFCRRVLFQVPGVIMIIPFRHVLHCRGTCQATCFRVLLPVKQVAAFGPRTERSNGLLERRVQPKSYPDRKQSFAVRQRGNEGGTLTTHRVSDVSRGVILPPAHSPATQ</sequence>
<evidence type="ECO:0000256" key="1">
    <source>
        <dbReference type="SAM" id="MobiDB-lite"/>
    </source>
</evidence>
<evidence type="ECO:0000313" key="3">
    <source>
        <dbReference type="Proteomes" id="UP000076842"/>
    </source>
</evidence>
<dbReference type="EMBL" id="KV424107">
    <property type="protein sequence ID" value="KZT51446.1"/>
    <property type="molecule type" value="Genomic_DNA"/>
</dbReference>
<dbReference type="Proteomes" id="UP000076842">
    <property type="component" value="Unassembled WGS sequence"/>
</dbReference>
<organism evidence="2 3">
    <name type="scientific">Calocera cornea HHB12733</name>
    <dbReference type="NCBI Taxonomy" id="1353952"/>
    <lineage>
        <taxon>Eukaryota</taxon>
        <taxon>Fungi</taxon>
        <taxon>Dikarya</taxon>
        <taxon>Basidiomycota</taxon>
        <taxon>Agaricomycotina</taxon>
        <taxon>Dacrymycetes</taxon>
        <taxon>Dacrymycetales</taxon>
        <taxon>Dacrymycetaceae</taxon>
        <taxon>Calocera</taxon>
    </lineage>
</organism>
<feature type="region of interest" description="Disordered" evidence="1">
    <location>
        <begin position="90"/>
        <end position="121"/>
    </location>
</feature>
<gene>
    <name evidence="2" type="ORF">CALCODRAFT_135215</name>
</gene>
<name>A0A165CV33_9BASI</name>
<feature type="compositionally biased region" description="Basic and acidic residues" evidence="1">
    <location>
        <begin position="90"/>
        <end position="105"/>
    </location>
</feature>
<reference evidence="2 3" key="1">
    <citation type="journal article" date="2016" name="Mol. Biol. Evol.">
        <title>Comparative Genomics of Early-Diverging Mushroom-Forming Fungi Provides Insights into the Origins of Lignocellulose Decay Capabilities.</title>
        <authorList>
            <person name="Nagy L.G."/>
            <person name="Riley R."/>
            <person name="Tritt A."/>
            <person name="Adam C."/>
            <person name="Daum C."/>
            <person name="Floudas D."/>
            <person name="Sun H."/>
            <person name="Yadav J.S."/>
            <person name="Pangilinan J."/>
            <person name="Larsson K.H."/>
            <person name="Matsuura K."/>
            <person name="Barry K."/>
            <person name="Labutti K."/>
            <person name="Kuo R."/>
            <person name="Ohm R.A."/>
            <person name="Bhattacharya S.S."/>
            <person name="Shirouzu T."/>
            <person name="Yoshinaga Y."/>
            <person name="Martin F.M."/>
            <person name="Grigoriev I.V."/>
            <person name="Hibbett D.S."/>
        </authorList>
    </citation>
    <scope>NUCLEOTIDE SEQUENCE [LARGE SCALE GENOMIC DNA]</scope>
    <source>
        <strain evidence="2 3">HHB12733</strain>
    </source>
</reference>
<proteinExistence type="predicted"/>
<accession>A0A165CV33</accession>
<keyword evidence="3" id="KW-1185">Reference proteome</keyword>
<dbReference type="InParanoid" id="A0A165CV33"/>